<dbReference type="InterPro" id="IPR008979">
    <property type="entry name" value="Galactose-bd-like_sf"/>
</dbReference>
<evidence type="ECO:0000256" key="3">
    <source>
        <dbReference type="SAM" id="MobiDB-lite"/>
    </source>
</evidence>
<feature type="region of interest" description="Disordered" evidence="3">
    <location>
        <begin position="1229"/>
        <end position="1251"/>
    </location>
</feature>
<dbReference type="GO" id="GO:0004252">
    <property type="term" value="F:serine-type endopeptidase activity"/>
    <property type="evidence" value="ECO:0007669"/>
    <property type="project" value="InterPro"/>
</dbReference>
<keyword evidence="8" id="KW-1185">Reference proteome</keyword>
<dbReference type="Gene3D" id="2.60.40.10">
    <property type="entry name" value="Immunoglobulins"/>
    <property type="match status" value="1"/>
</dbReference>
<comment type="caution">
    <text evidence="7">The sequence shown here is derived from an EMBL/GenBank/DDBJ whole genome shotgun (WGS) entry which is preliminary data.</text>
</comment>
<evidence type="ECO:0000259" key="6">
    <source>
        <dbReference type="PROSITE" id="PS51829"/>
    </source>
</evidence>
<dbReference type="PROSITE" id="PS50093">
    <property type="entry name" value="PKD"/>
    <property type="match status" value="1"/>
</dbReference>
<name>A0A4U5TNU9_9FLAO</name>
<keyword evidence="2" id="KW-0378">Hydrolase</keyword>
<dbReference type="InterPro" id="IPR013783">
    <property type="entry name" value="Ig-like_fold"/>
</dbReference>
<feature type="domain" description="P/Homo B" evidence="6">
    <location>
        <begin position="272"/>
        <end position="454"/>
    </location>
</feature>
<keyword evidence="4" id="KW-0732">Signal</keyword>
<organism evidence="7 8">
    <name type="scientific">Mesohalobacter halotolerans</name>
    <dbReference type="NCBI Taxonomy" id="1883405"/>
    <lineage>
        <taxon>Bacteria</taxon>
        <taxon>Pseudomonadati</taxon>
        <taxon>Bacteroidota</taxon>
        <taxon>Flavobacteriia</taxon>
        <taxon>Flavobacteriales</taxon>
        <taxon>Flavobacteriaceae</taxon>
        <taxon>Mesohalobacter</taxon>
    </lineage>
</organism>
<evidence type="ECO:0000256" key="4">
    <source>
        <dbReference type="SAM" id="SignalP"/>
    </source>
</evidence>
<dbReference type="CDD" id="cd00146">
    <property type="entry name" value="PKD"/>
    <property type="match status" value="1"/>
</dbReference>
<dbReference type="AlphaFoldDB" id="A0A4U5TNU9"/>
<dbReference type="OrthoDB" id="9765926at2"/>
<evidence type="ECO:0000256" key="2">
    <source>
        <dbReference type="ARBA" id="ARBA00022801"/>
    </source>
</evidence>
<dbReference type="SUPFAM" id="SSF49785">
    <property type="entry name" value="Galactose-binding domain-like"/>
    <property type="match status" value="1"/>
</dbReference>
<protein>
    <submittedName>
        <fullName evidence="7">PKD domain-containing protein</fullName>
    </submittedName>
</protein>
<sequence>MKRFKFIYFTVFSIIFSITSAQDILMQDGTFNQCSGTFFDSGGAVDDYGTGEDFTITICPDMQDMRVVLDFVSFLVNNDGEDQMVIYDADTADPAQIIGTFTDDLASNPQLASITASDANLSGCLTIEFSSNTFFEAAGWEAIISCREPCPVITPDIDSVTPSVIDGNNYKVCLDDEITFDANATLTTGDLSLVTYDWDFDNGEVGSGEIASTTYSAPGLYIVSLTANYPNCNSETIDLQVQVGTEPEITLTADQTEVCLGESIQLTAQADTVPFEEECTIPVSETTFLPDSNANDSYFSTIPVDCFDDNQTLQDPNDILEVCINIEHSFLGDLDIILIAPDGTQIFFKTFPGGGGTFLGQALDDGSLDPGVGFEYCFTNTATTQLVNGPTVPTGGPTPGQAIAPGDYAPVDSFNNLVGVPLNGDWTIQITDNLGIDNGYIFEWFLNFDPDIIPPDASFEPQIVDENWTGFEGQGSQITVTPSTVGSNCYDYVVLDDFNCEFTETICVNVLPNPEIENLEDLTVCDPTFPVEFDLTVNDSNILGTQDPSLYNISYHNSQIDADNDQNPIPSPEMYTTNSLPETIYVRIEDLNGNCFETGSFMLLEAGITNGPPDNLESCFVNGEATFNLNLNNSALLDGQNASDFTIQYFESEQDAIDNVNGIVNPTNYILTMITSVTIWYRIENNDNNCFNVDSFQLEVFQTPEITTPPQDLSQCGDFTLTQTFDLTQNDAAALGIANTAETQVTYYNTQADADAGTNPITDPANYNPGSVSETIFVRAENINSADCFSVDSFTIQIFDVEANQADDIAVCTPTGNTGQTQFDLTLQNNTVFGPDQDSTTHSISYHISNADAQGGANPIPNPDNYTNTSNPQTVWVRVQNNNDPSCFAVSDFVLNIIEEPEITQTPSLSQCGDFSGTQVFDLTVNNAATLGIANAVDTQLSYYNTQADADAGTNPITDPANYNPGSTSETIFVRAENINNSNCFATASFNIQIFNVEANDPGPIVLCEATGNTGISQFDLTEQNTAIFGPNQDATTHSISYHTSFADAQGGASPIPNPDNYTNASNPQPIWARVQNITDPSCFAIVDFTISVTEEPEILNPPVTLSQCSDFTATPVFDLTQYDAANLGILNAGETQITYHNTAADANTGDNPIPNPANYQPANAQEDIFIRAANVNDSECYATADFSVEFYDVEIILPLENLENCDDGTGTATSSFDLTSNTVTVLGPNQNSSTHNVTYYETQPDATGGV</sequence>
<dbReference type="PROSITE" id="PS51829">
    <property type="entry name" value="P_HOMO_B"/>
    <property type="match status" value="1"/>
</dbReference>
<feature type="domain" description="PKD" evidence="5">
    <location>
        <begin position="161"/>
        <end position="243"/>
    </location>
</feature>
<dbReference type="InterPro" id="IPR000601">
    <property type="entry name" value="PKD_dom"/>
</dbReference>
<evidence type="ECO:0000313" key="8">
    <source>
        <dbReference type="Proteomes" id="UP000306552"/>
    </source>
</evidence>
<dbReference type="EMBL" id="SWMU01000004">
    <property type="protein sequence ID" value="TKS55596.1"/>
    <property type="molecule type" value="Genomic_DNA"/>
</dbReference>
<evidence type="ECO:0000259" key="5">
    <source>
        <dbReference type="PROSITE" id="PS50093"/>
    </source>
</evidence>
<dbReference type="GO" id="GO:0006508">
    <property type="term" value="P:proteolysis"/>
    <property type="evidence" value="ECO:0007669"/>
    <property type="project" value="UniProtKB-KW"/>
</dbReference>
<dbReference type="Pfam" id="PF18911">
    <property type="entry name" value="PKD_4"/>
    <property type="match status" value="1"/>
</dbReference>
<gene>
    <name evidence="7" type="ORF">FCN74_09800</name>
</gene>
<dbReference type="InterPro" id="IPR002884">
    <property type="entry name" value="P_dom"/>
</dbReference>
<proteinExistence type="predicted"/>
<evidence type="ECO:0000313" key="7">
    <source>
        <dbReference type="EMBL" id="TKS55596.1"/>
    </source>
</evidence>
<dbReference type="Proteomes" id="UP000306552">
    <property type="component" value="Unassembled WGS sequence"/>
</dbReference>
<dbReference type="RefSeq" id="WP_138932426.1">
    <property type="nucleotide sequence ID" value="NZ_SWMU01000004.1"/>
</dbReference>
<dbReference type="InterPro" id="IPR035986">
    <property type="entry name" value="PKD_dom_sf"/>
</dbReference>
<reference evidence="7 8" key="1">
    <citation type="submission" date="2019-04" db="EMBL/GenBank/DDBJ databases">
        <title>Psychroflexus halotolerans sp. nov., isolated from a marine solar saltern.</title>
        <authorList>
            <person name="Feng X."/>
        </authorList>
    </citation>
    <scope>NUCLEOTIDE SEQUENCE [LARGE SCALE GENOMIC DNA]</scope>
    <source>
        <strain evidence="7 8">WDS2C27</strain>
    </source>
</reference>
<feature type="chain" id="PRO_5020987926" evidence="4">
    <location>
        <begin position="22"/>
        <end position="1251"/>
    </location>
</feature>
<dbReference type="Gene3D" id="2.60.120.260">
    <property type="entry name" value="Galactose-binding domain-like"/>
    <property type="match status" value="1"/>
</dbReference>
<evidence type="ECO:0000256" key="1">
    <source>
        <dbReference type="ARBA" id="ARBA00022670"/>
    </source>
</evidence>
<accession>A0A4U5TNU9</accession>
<feature type="signal peptide" evidence="4">
    <location>
        <begin position="1"/>
        <end position="21"/>
    </location>
</feature>
<feature type="non-terminal residue" evidence="7">
    <location>
        <position position="1251"/>
    </location>
</feature>
<dbReference type="SUPFAM" id="SSF49299">
    <property type="entry name" value="PKD domain"/>
    <property type="match status" value="1"/>
</dbReference>
<keyword evidence="1" id="KW-0645">Protease</keyword>